<dbReference type="WBParaSite" id="L893_g2389.t1">
    <property type="protein sequence ID" value="L893_g2389.t1"/>
    <property type="gene ID" value="L893_g2389"/>
</dbReference>
<evidence type="ECO:0000256" key="1">
    <source>
        <dbReference type="SAM" id="Phobius"/>
    </source>
</evidence>
<keyword evidence="1" id="KW-0812">Transmembrane</keyword>
<name>A0A1I7Z8J2_9BILA</name>
<organism evidence="2 3">
    <name type="scientific">Steinernema glaseri</name>
    <dbReference type="NCBI Taxonomy" id="37863"/>
    <lineage>
        <taxon>Eukaryota</taxon>
        <taxon>Metazoa</taxon>
        <taxon>Ecdysozoa</taxon>
        <taxon>Nematoda</taxon>
        <taxon>Chromadorea</taxon>
        <taxon>Rhabditida</taxon>
        <taxon>Tylenchina</taxon>
        <taxon>Panagrolaimomorpha</taxon>
        <taxon>Strongyloidoidea</taxon>
        <taxon>Steinernematidae</taxon>
        <taxon>Steinernema</taxon>
    </lineage>
</organism>
<feature type="transmembrane region" description="Helical" evidence="1">
    <location>
        <begin position="12"/>
        <end position="33"/>
    </location>
</feature>
<sequence length="86" mass="10246">MYQSKNFKMEPFMVYIIVAVIVFLLFVITCFYLSMKHGPCLRSCLEVLETDHCHEHRCERTVYVVERDCERGPSNPCWTSWEKDCC</sequence>
<proteinExistence type="predicted"/>
<evidence type="ECO:0000313" key="3">
    <source>
        <dbReference type="WBParaSite" id="L893_g2389.t1"/>
    </source>
</evidence>
<dbReference type="AlphaFoldDB" id="A0A1I7Z8J2"/>
<reference evidence="3" key="1">
    <citation type="submission" date="2016-11" db="UniProtKB">
        <authorList>
            <consortium name="WormBaseParasite"/>
        </authorList>
    </citation>
    <scope>IDENTIFICATION</scope>
</reference>
<keyword evidence="1" id="KW-0472">Membrane</keyword>
<keyword evidence="1" id="KW-1133">Transmembrane helix</keyword>
<evidence type="ECO:0000313" key="2">
    <source>
        <dbReference type="Proteomes" id="UP000095287"/>
    </source>
</evidence>
<keyword evidence="2" id="KW-1185">Reference proteome</keyword>
<protein>
    <submittedName>
        <fullName evidence="3">Late nodulin</fullName>
    </submittedName>
</protein>
<accession>A0A1I7Z8J2</accession>
<dbReference type="Proteomes" id="UP000095287">
    <property type="component" value="Unplaced"/>
</dbReference>